<organism evidence="1 2">
    <name type="scientific">Coffea arabica</name>
    <name type="common">Arabian coffee</name>
    <dbReference type="NCBI Taxonomy" id="13443"/>
    <lineage>
        <taxon>Eukaryota</taxon>
        <taxon>Viridiplantae</taxon>
        <taxon>Streptophyta</taxon>
        <taxon>Embryophyta</taxon>
        <taxon>Tracheophyta</taxon>
        <taxon>Spermatophyta</taxon>
        <taxon>Magnoliopsida</taxon>
        <taxon>eudicotyledons</taxon>
        <taxon>Gunneridae</taxon>
        <taxon>Pentapetalae</taxon>
        <taxon>asterids</taxon>
        <taxon>lamiids</taxon>
        <taxon>Gentianales</taxon>
        <taxon>Rubiaceae</taxon>
        <taxon>Ixoroideae</taxon>
        <taxon>Gardenieae complex</taxon>
        <taxon>Bertiereae - Coffeeae clade</taxon>
        <taxon>Coffeeae</taxon>
        <taxon>Coffea</taxon>
    </lineage>
</organism>
<evidence type="ECO:0000313" key="1">
    <source>
        <dbReference type="Proteomes" id="UP001652660"/>
    </source>
</evidence>
<keyword evidence="1" id="KW-1185">Reference proteome</keyword>
<dbReference type="Proteomes" id="UP001652660">
    <property type="component" value="Chromosome 11c"/>
</dbReference>
<gene>
    <name evidence="2" type="primary">LOC113716558</name>
</gene>
<evidence type="ECO:0000313" key="2">
    <source>
        <dbReference type="RefSeq" id="XP_071926271.1"/>
    </source>
</evidence>
<dbReference type="RefSeq" id="XP_071926271.1">
    <property type="nucleotide sequence ID" value="XM_072070170.1"/>
</dbReference>
<name>A0ABM4W3B4_COFAR</name>
<proteinExistence type="predicted"/>
<reference evidence="2" key="1">
    <citation type="submission" date="2025-08" db="UniProtKB">
        <authorList>
            <consortium name="RefSeq"/>
        </authorList>
    </citation>
    <scope>IDENTIFICATION</scope>
    <source>
        <tissue evidence="2">Leaves</tissue>
    </source>
</reference>
<protein>
    <submittedName>
        <fullName evidence="2">Uncharacterized protein</fullName>
    </submittedName>
</protein>
<dbReference type="GeneID" id="113716558"/>
<sequence length="239" mass="26829">MQITVHFTSYSLLHTTSFRSERKFAALSVEEREAQRKKSREAYHRKKLEKIVSKSFPQQFEEACKSPASTSVIHSLPGQQCSHGFNDKLSQPIASQISKHNHNVHGIIGCNQAHSWNEVSCSHFTKHFIGASKAGIRISPSSNNNTQLSCAKLGKKLKQPISSFSSYEKGSSSNSVTQHTCVAIDMIQNADKSFICMNCYKFLTEIAEETSDLSAILPTYEVYEVPHNRSARRRRNAGY</sequence>
<accession>A0ABM4W3B4</accession>